<reference evidence="3" key="1">
    <citation type="submission" date="2023-09" db="EMBL/GenBank/DDBJ databases">
        <title>Paucibacter sp. APW11 Genome sequencing and assembly.</title>
        <authorList>
            <person name="Kim I."/>
        </authorList>
    </citation>
    <scope>NUCLEOTIDE SEQUENCE</scope>
    <source>
        <strain evidence="3">APW11</strain>
    </source>
</reference>
<dbReference type="InterPro" id="IPR005084">
    <property type="entry name" value="CBM6"/>
</dbReference>
<dbReference type="SUPFAM" id="SSF49785">
    <property type="entry name" value="Galactose-binding domain-like"/>
    <property type="match status" value="1"/>
</dbReference>
<dbReference type="SUPFAM" id="SSF56436">
    <property type="entry name" value="C-type lectin-like"/>
    <property type="match status" value="1"/>
</dbReference>
<name>A0ABU3PHH5_9BURK</name>
<dbReference type="InterPro" id="IPR036116">
    <property type="entry name" value="FN3_sf"/>
</dbReference>
<dbReference type="SUPFAM" id="SSF49265">
    <property type="entry name" value="Fibronectin type III"/>
    <property type="match status" value="1"/>
</dbReference>
<dbReference type="CDD" id="cd04080">
    <property type="entry name" value="CBM6_cellulase-like"/>
    <property type="match status" value="1"/>
</dbReference>
<dbReference type="Pfam" id="PF03781">
    <property type="entry name" value="FGE-sulfatase"/>
    <property type="match status" value="1"/>
</dbReference>
<proteinExistence type="predicted"/>
<dbReference type="Proteomes" id="UP001246372">
    <property type="component" value="Unassembled WGS sequence"/>
</dbReference>
<sequence length="538" mass="57966">MRSIPAGELRMGGSPRYGQEDAIDAESLPVHSVRLKPFSLGKYEVTVREFRQFIAATGYQAPQQCIHEPTNNWFSAGPTPGSWDKNALTDSDFQPVVCVGWAAANAYAKWLASETGKPYRLPSEAEWEYAARAGSVGKYYFEENAAKPVVCRHGNVSDREGESAAMKRLGATYLSYMGGVEQCDDGAGFATVVGMYEANPWGLHDMIGNVAEYLQDCWKPGYEDAPSDGRALQTPECAIHALRGGAWHWRGADLRTRDYRPDDAVGGIEGFRLALDGAADGQAAMGTPAFERELAAAQQAERQRRAARLPFPAAPAGLTLSNAADGRIELRWQASAQAGLLGYRVLRSHSAGGELETIANDVQGGRYVDETAPARKHSYAVMAFNRDRLSERSAVVSTADLVHVLPGRVQAEDFNAMADVAVGTIAAMEDADEAQAGLNITGPAGVPKDAWAEYSIEVKTAGRYRLSFRAATLNANAGLSLSLDGQPLATQAFAATGGSRKWQGFAGPIVELPAGRHQLRLLSLEPGWKLNWLAFEPG</sequence>
<dbReference type="Pfam" id="PF03422">
    <property type="entry name" value="CBM_6"/>
    <property type="match status" value="1"/>
</dbReference>
<keyword evidence="1" id="KW-0732">Signal</keyword>
<organism evidence="3 4">
    <name type="scientific">Roseateles aquae</name>
    <dbReference type="NCBI Taxonomy" id="3077235"/>
    <lineage>
        <taxon>Bacteria</taxon>
        <taxon>Pseudomonadati</taxon>
        <taxon>Pseudomonadota</taxon>
        <taxon>Betaproteobacteria</taxon>
        <taxon>Burkholderiales</taxon>
        <taxon>Sphaerotilaceae</taxon>
        <taxon>Roseateles</taxon>
    </lineage>
</organism>
<dbReference type="Gene3D" id="2.60.120.260">
    <property type="entry name" value="Galactose-binding domain-like"/>
    <property type="match status" value="1"/>
</dbReference>
<comment type="caution">
    <text evidence="3">The sequence shown here is derived from an EMBL/GenBank/DDBJ whole genome shotgun (WGS) entry which is preliminary data.</text>
</comment>
<dbReference type="InterPro" id="IPR016187">
    <property type="entry name" value="CTDL_fold"/>
</dbReference>
<evidence type="ECO:0000256" key="1">
    <source>
        <dbReference type="ARBA" id="ARBA00022729"/>
    </source>
</evidence>
<accession>A0ABU3PHH5</accession>
<dbReference type="SMART" id="SM00606">
    <property type="entry name" value="CBD_IV"/>
    <property type="match status" value="1"/>
</dbReference>
<dbReference type="Gene3D" id="2.60.40.10">
    <property type="entry name" value="Immunoglobulins"/>
    <property type="match status" value="1"/>
</dbReference>
<dbReference type="InterPro" id="IPR042095">
    <property type="entry name" value="SUMF_sf"/>
</dbReference>
<dbReference type="PANTHER" id="PTHR23150">
    <property type="entry name" value="SULFATASE MODIFYING FACTOR 1, 2"/>
    <property type="match status" value="1"/>
</dbReference>
<dbReference type="PROSITE" id="PS51175">
    <property type="entry name" value="CBM6"/>
    <property type="match status" value="1"/>
</dbReference>
<protein>
    <submittedName>
        <fullName evidence="3">SUMF1/EgtB/PvdO family nonheme iron enzyme</fullName>
    </submittedName>
</protein>
<dbReference type="InterPro" id="IPR013783">
    <property type="entry name" value="Ig-like_fold"/>
</dbReference>
<dbReference type="InterPro" id="IPR008979">
    <property type="entry name" value="Galactose-bd-like_sf"/>
</dbReference>
<keyword evidence="4" id="KW-1185">Reference proteome</keyword>
<dbReference type="InterPro" id="IPR006584">
    <property type="entry name" value="Cellulose-bd_IV"/>
</dbReference>
<dbReference type="RefSeq" id="WP_315652901.1">
    <property type="nucleotide sequence ID" value="NZ_JAVXZY010000012.1"/>
</dbReference>
<gene>
    <name evidence="3" type="ORF">RQP53_22250</name>
</gene>
<dbReference type="EMBL" id="JAVXZY010000012">
    <property type="protein sequence ID" value="MDT9002016.1"/>
    <property type="molecule type" value="Genomic_DNA"/>
</dbReference>
<feature type="domain" description="CBM6" evidence="2">
    <location>
        <begin position="407"/>
        <end position="536"/>
    </location>
</feature>
<dbReference type="Gene3D" id="3.90.1580.10">
    <property type="entry name" value="paralog of FGE (formylglycine-generating enzyme)"/>
    <property type="match status" value="1"/>
</dbReference>
<dbReference type="InterPro" id="IPR051043">
    <property type="entry name" value="Sulfatase_Mod_Factor_Kinase"/>
</dbReference>
<evidence type="ECO:0000259" key="2">
    <source>
        <dbReference type="PROSITE" id="PS51175"/>
    </source>
</evidence>
<evidence type="ECO:0000313" key="4">
    <source>
        <dbReference type="Proteomes" id="UP001246372"/>
    </source>
</evidence>
<dbReference type="PANTHER" id="PTHR23150:SF35">
    <property type="entry name" value="BLL6746 PROTEIN"/>
    <property type="match status" value="1"/>
</dbReference>
<evidence type="ECO:0000313" key="3">
    <source>
        <dbReference type="EMBL" id="MDT9002016.1"/>
    </source>
</evidence>
<dbReference type="InterPro" id="IPR005532">
    <property type="entry name" value="SUMF_dom"/>
</dbReference>